<accession>A0ABT1R5H0</accession>
<organism evidence="1 2">
    <name type="scientific">Shinella lacus</name>
    <dbReference type="NCBI Taxonomy" id="2654216"/>
    <lineage>
        <taxon>Bacteria</taxon>
        <taxon>Pseudomonadati</taxon>
        <taxon>Pseudomonadota</taxon>
        <taxon>Alphaproteobacteria</taxon>
        <taxon>Hyphomicrobiales</taxon>
        <taxon>Rhizobiaceae</taxon>
        <taxon>Shinella</taxon>
    </lineage>
</organism>
<protein>
    <submittedName>
        <fullName evidence="1">Uncharacterized protein</fullName>
    </submittedName>
</protein>
<gene>
    <name evidence="1" type="ORF">GB927_009935</name>
</gene>
<evidence type="ECO:0000313" key="2">
    <source>
        <dbReference type="Proteomes" id="UP000996601"/>
    </source>
</evidence>
<dbReference type="RefSeq" id="WP_256116989.1">
    <property type="nucleotide sequence ID" value="NZ_WHSB02000003.1"/>
</dbReference>
<keyword evidence="2" id="KW-1185">Reference proteome</keyword>
<reference evidence="1" key="1">
    <citation type="submission" date="2021-07" db="EMBL/GenBank/DDBJ databases">
        <title>Shinella sp. nov., a novel member of the genus Shinella from water.</title>
        <authorList>
            <person name="Deng Y."/>
        </authorList>
    </citation>
    <scope>NUCLEOTIDE SEQUENCE</scope>
    <source>
        <strain evidence="1">CPCC 100929</strain>
    </source>
</reference>
<proteinExistence type="predicted"/>
<sequence length="72" mass="8188">MTPARFIECLIVIRWTPINLASALQCDLSWVEAMEVGNEEIPDGLAVWLENLARVHTDQPPPKSFRGKRSRL</sequence>
<dbReference type="EMBL" id="WHSB02000003">
    <property type="protein sequence ID" value="MCQ4630356.1"/>
    <property type="molecule type" value="Genomic_DNA"/>
</dbReference>
<evidence type="ECO:0000313" key="1">
    <source>
        <dbReference type="EMBL" id="MCQ4630356.1"/>
    </source>
</evidence>
<name>A0ABT1R5H0_9HYPH</name>
<comment type="caution">
    <text evidence="1">The sequence shown here is derived from an EMBL/GenBank/DDBJ whole genome shotgun (WGS) entry which is preliminary data.</text>
</comment>
<dbReference type="Proteomes" id="UP000996601">
    <property type="component" value="Unassembled WGS sequence"/>
</dbReference>